<evidence type="ECO:0000313" key="1">
    <source>
        <dbReference type="EMBL" id="PAA84058.1"/>
    </source>
</evidence>
<protein>
    <submittedName>
        <fullName evidence="1">Uncharacterized protein</fullName>
    </submittedName>
</protein>
<name>A0A267GDE8_9PLAT</name>
<dbReference type="Proteomes" id="UP000215902">
    <property type="component" value="Unassembled WGS sequence"/>
</dbReference>
<accession>A0A267GDE8</accession>
<evidence type="ECO:0000313" key="2">
    <source>
        <dbReference type="Proteomes" id="UP000215902"/>
    </source>
</evidence>
<dbReference type="EMBL" id="NIVC01000390">
    <property type="protein sequence ID" value="PAA84058.1"/>
    <property type="molecule type" value="Genomic_DNA"/>
</dbReference>
<keyword evidence="2" id="KW-1185">Reference proteome</keyword>
<organism evidence="1 2">
    <name type="scientific">Macrostomum lignano</name>
    <dbReference type="NCBI Taxonomy" id="282301"/>
    <lineage>
        <taxon>Eukaryota</taxon>
        <taxon>Metazoa</taxon>
        <taxon>Spiralia</taxon>
        <taxon>Lophotrochozoa</taxon>
        <taxon>Platyhelminthes</taxon>
        <taxon>Rhabditophora</taxon>
        <taxon>Macrostomorpha</taxon>
        <taxon>Macrostomida</taxon>
        <taxon>Macrostomidae</taxon>
        <taxon>Macrostomum</taxon>
    </lineage>
</organism>
<dbReference type="AlphaFoldDB" id="A0A267GDE8"/>
<sequence>MHGTDCCENWPEREQQEQLLQEDAVNWKDCIHRWKCSREKWRQETVKLQSQLYDMTHSAFHWRKQVSIVHSGLTKMHESLLNWQAEAHRCREASQQWRNESYLWREQAQLWKKQCSELMERVDNHQIAQLHQARHLYCAQMRQQYEGQSQSCCPAH</sequence>
<reference evidence="1 2" key="1">
    <citation type="submission" date="2017-06" db="EMBL/GenBank/DDBJ databases">
        <title>A platform for efficient transgenesis in Macrostomum lignano, a flatworm model organism for stem cell research.</title>
        <authorList>
            <person name="Berezikov E."/>
        </authorList>
    </citation>
    <scope>NUCLEOTIDE SEQUENCE [LARGE SCALE GENOMIC DNA]</scope>
    <source>
        <strain evidence="1">DV1</strain>
        <tissue evidence="1">Whole organism</tissue>
    </source>
</reference>
<comment type="caution">
    <text evidence="1">The sequence shown here is derived from an EMBL/GenBank/DDBJ whole genome shotgun (WGS) entry which is preliminary data.</text>
</comment>
<gene>
    <name evidence="1" type="ORF">BOX15_Mlig033729g1</name>
</gene>
<proteinExistence type="predicted"/>